<comment type="caution">
    <text evidence="3">The sequence shown here is derived from an EMBL/GenBank/DDBJ whole genome shotgun (WGS) entry which is preliminary data.</text>
</comment>
<dbReference type="SMART" id="SM00267">
    <property type="entry name" value="GGDEF"/>
    <property type="match status" value="1"/>
</dbReference>
<dbReference type="SMART" id="SM00052">
    <property type="entry name" value="EAL"/>
    <property type="match status" value="1"/>
</dbReference>
<dbReference type="AlphaFoldDB" id="S2L337"/>
<dbReference type="STRING" id="1121939.L861_15730"/>
<dbReference type="Gene3D" id="3.20.20.450">
    <property type="entry name" value="EAL domain"/>
    <property type="match status" value="1"/>
</dbReference>
<dbReference type="Gene3D" id="3.30.70.270">
    <property type="match status" value="1"/>
</dbReference>
<accession>S2L337</accession>
<feature type="domain" description="GGDEF" evidence="2">
    <location>
        <begin position="1"/>
        <end position="132"/>
    </location>
</feature>
<dbReference type="InterPro" id="IPR001633">
    <property type="entry name" value="EAL_dom"/>
</dbReference>
<dbReference type="eggNOG" id="COG5001">
    <property type="taxonomic scope" value="Bacteria"/>
</dbReference>
<proteinExistence type="predicted"/>
<dbReference type="PROSITE" id="PS50883">
    <property type="entry name" value="EAL"/>
    <property type="match status" value="1"/>
</dbReference>
<dbReference type="EMBL" id="ASTJ01000026">
    <property type="protein sequence ID" value="EPC02159.1"/>
    <property type="molecule type" value="Genomic_DNA"/>
</dbReference>
<dbReference type="InterPro" id="IPR029787">
    <property type="entry name" value="Nucleotide_cyclase"/>
</dbReference>
<dbReference type="SUPFAM" id="SSF55073">
    <property type="entry name" value="Nucleotide cyclase"/>
    <property type="match status" value="1"/>
</dbReference>
<dbReference type="InterPro" id="IPR043128">
    <property type="entry name" value="Rev_trsase/Diguanyl_cyclase"/>
</dbReference>
<gene>
    <name evidence="3" type="ORF">L861_15730</name>
</gene>
<dbReference type="PANTHER" id="PTHR44757">
    <property type="entry name" value="DIGUANYLATE CYCLASE DGCP"/>
    <property type="match status" value="1"/>
</dbReference>
<sequence>MAVCYLDLDGFKPVNDKFGHAAGDQLLVVVSERLRHTIRPNDILARLGGDEFAVLLSGLRNADECVSVIKRMLCNISLPIVLEDSLVRISSSIGVTLFPDDDAEAEILLRHADQAMYQAKRGGKNRYQFYNPLNNQLEAMCKKEIERLEQAFLEEEFVLYYQPKVNLLTDEVIGFEALLRWSHPERGILEPADFLPVIAGTRLEFSMGEWVIDAVLRQIQYWKSQGQDISISFNISTSHLMSQGFTDYLETMLACYSSIPNAMLEMELKESVTSDNVFEVAKTLSRCRELGVTIALDDFGTGCSSLSHLRELPIDTIKIAKSFVSGIPLSQKDKSLVKGIVQITQMLGISVIAEGVESATHSSMLLDLGCPLAQGYGIAEPMPASQVLAWLQQNVVFLIQPPDQLGSILTPR</sequence>
<dbReference type="PATRIC" id="fig|1121939.11.peg.2320"/>
<dbReference type="PROSITE" id="PS50887">
    <property type="entry name" value="GGDEF"/>
    <property type="match status" value="1"/>
</dbReference>
<dbReference type="NCBIfam" id="TIGR00254">
    <property type="entry name" value="GGDEF"/>
    <property type="match status" value="1"/>
</dbReference>
<evidence type="ECO:0000259" key="2">
    <source>
        <dbReference type="PROSITE" id="PS50887"/>
    </source>
</evidence>
<organism evidence="3 4">
    <name type="scientific">Litchfieldella anticariensis (strain DSM 16096 / CECT 5854 / CIP 108499 / LMG 22089 / FP35)</name>
    <name type="common">Halomonas anticariensis</name>
    <dbReference type="NCBI Taxonomy" id="1121939"/>
    <lineage>
        <taxon>Bacteria</taxon>
        <taxon>Pseudomonadati</taxon>
        <taxon>Pseudomonadota</taxon>
        <taxon>Gammaproteobacteria</taxon>
        <taxon>Oceanospirillales</taxon>
        <taxon>Halomonadaceae</taxon>
        <taxon>Litchfieldella</taxon>
    </lineage>
</organism>
<feature type="domain" description="EAL" evidence="1">
    <location>
        <begin position="141"/>
        <end position="395"/>
    </location>
</feature>
<dbReference type="Pfam" id="PF00990">
    <property type="entry name" value="GGDEF"/>
    <property type="match status" value="1"/>
</dbReference>
<dbReference type="InterPro" id="IPR035919">
    <property type="entry name" value="EAL_sf"/>
</dbReference>
<keyword evidence="4" id="KW-1185">Reference proteome</keyword>
<dbReference type="SUPFAM" id="SSF141868">
    <property type="entry name" value="EAL domain-like"/>
    <property type="match status" value="1"/>
</dbReference>
<evidence type="ECO:0008006" key="5">
    <source>
        <dbReference type="Google" id="ProtNLM"/>
    </source>
</evidence>
<reference evidence="3 4" key="1">
    <citation type="journal article" date="2013" name="Genome Announc.">
        <title>Draft genome sequence of the moderately halophilic gammaproteobacterium Halomonas anticariensis FP35.</title>
        <authorList>
            <person name="Tahrioui A."/>
            <person name="Quesada E."/>
            <person name="Llamas I."/>
        </authorList>
    </citation>
    <scope>NUCLEOTIDE SEQUENCE [LARGE SCALE GENOMIC DNA]</scope>
    <source>
        <strain evidence="4">DSM 16096 / CECT 5854 / LMG 22089 / FP35</strain>
    </source>
</reference>
<dbReference type="InterPro" id="IPR000160">
    <property type="entry name" value="GGDEF_dom"/>
</dbReference>
<evidence type="ECO:0000313" key="4">
    <source>
        <dbReference type="Proteomes" id="UP000014463"/>
    </source>
</evidence>
<dbReference type="CDD" id="cd01948">
    <property type="entry name" value="EAL"/>
    <property type="match status" value="1"/>
</dbReference>
<dbReference type="PANTHER" id="PTHR44757:SF2">
    <property type="entry name" value="BIOFILM ARCHITECTURE MAINTENANCE PROTEIN MBAA"/>
    <property type="match status" value="1"/>
</dbReference>
<evidence type="ECO:0000313" key="3">
    <source>
        <dbReference type="EMBL" id="EPC02159.1"/>
    </source>
</evidence>
<protein>
    <recommendedName>
        <fullName evidence="5">Diguanylate cyclase</fullName>
    </recommendedName>
</protein>
<evidence type="ECO:0000259" key="1">
    <source>
        <dbReference type="PROSITE" id="PS50883"/>
    </source>
</evidence>
<dbReference type="InterPro" id="IPR052155">
    <property type="entry name" value="Biofilm_reg_signaling"/>
</dbReference>
<dbReference type="CDD" id="cd01949">
    <property type="entry name" value="GGDEF"/>
    <property type="match status" value="1"/>
</dbReference>
<name>S2L337_LITA3</name>
<dbReference type="Proteomes" id="UP000014463">
    <property type="component" value="Unassembled WGS sequence"/>
</dbReference>
<dbReference type="Pfam" id="PF00563">
    <property type="entry name" value="EAL"/>
    <property type="match status" value="1"/>
</dbReference>